<dbReference type="STRING" id="1156985.SAMN04488118_101461"/>
<dbReference type="Pfam" id="PF02195">
    <property type="entry name" value="ParB_N"/>
    <property type="match status" value="1"/>
</dbReference>
<dbReference type="CDD" id="cd16411">
    <property type="entry name" value="ParB_N_like"/>
    <property type="match status" value="1"/>
</dbReference>
<dbReference type="GO" id="GO:0005694">
    <property type="term" value="C:chromosome"/>
    <property type="evidence" value="ECO:0007669"/>
    <property type="project" value="TreeGrafter"/>
</dbReference>
<sequence>MNYAPVEHTVLVPVDAITVVNPRLRNKKVFDEITANIAELGLKRPITVAARETEDGDKPVYELVCGQGRLEAFKVLGQSEIPAIVINASSEDCLVMSLVENLARRQHHSLDLLRDIGRLKEKGYSEAEIAAKTQLSKKYVHGVIKLLESHEHRLLRAVESGKIPVSVAVDIADADDVGVQRVLRQAYEKKLLRGGRLLAAKRLVEARQKHGKGRANTVERPRKSLSVETLLKTYENDVEKKKVLLRKAGATRSELLFLTQALKTLMADENFVTLLRAEGLASLPKQVADRLTQSEEASACR</sequence>
<dbReference type="InterPro" id="IPR050336">
    <property type="entry name" value="Chromosome_partition/occlusion"/>
</dbReference>
<dbReference type="InterPro" id="IPR011111">
    <property type="entry name" value="Plasmid_RepB"/>
</dbReference>
<dbReference type="AlphaFoldDB" id="A0A1G5PQ41"/>
<keyword evidence="3" id="KW-1185">Reference proteome</keyword>
<dbReference type="Pfam" id="PF07506">
    <property type="entry name" value="RepB"/>
    <property type="match status" value="1"/>
</dbReference>
<dbReference type="RefSeq" id="WP_090215512.1">
    <property type="nucleotide sequence ID" value="NZ_FMWG01000001.1"/>
</dbReference>
<dbReference type="SMART" id="SM00470">
    <property type="entry name" value="ParB"/>
    <property type="match status" value="1"/>
</dbReference>
<proteinExistence type="predicted"/>
<evidence type="ECO:0000313" key="3">
    <source>
        <dbReference type="Proteomes" id="UP000198767"/>
    </source>
</evidence>
<dbReference type="InterPro" id="IPR003115">
    <property type="entry name" value="ParB_N"/>
</dbReference>
<dbReference type="Gene3D" id="1.10.10.2830">
    <property type="match status" value="1"/>
</dbReference>
<dbReference type="PANTHER" id="PTHR33375">
    <property type="entry name" value="CHROMOSOME-PARTITIONING PROTEIN PARB-RELATED"/>
    <property type="match status" value="1"/>
</dbReference>
<dbReference type="InterPro" id="IPR036086">
    <property type="entry name" value="ParB/Sulfiredoxin_sf"/>
</dbReference>
<dbReference type="GO" id="GO:0007059">
    <property type="term" value="P:chromosome segregation"/>
    <property type="evidence" value="ECO:0007669"/>
    <property type="project" value="TreeGrafter"/>
</dbReference>
<dbReference type="OrthoDB" id="248048at2"/>
<dbReference type="SUPFAM" id="SSF110849">
    <property type="entry name" value="ParB/Sulfiredoxin"/>
    <property type="match status" value="1"/>
</dbReference>
<evidence type="ECO:0000259" key="1">
    <source>
        <dbReference type="SMART" id="SM00470"/>
    </source>
</evidence>
<organism evidence="2 3">
    <name type="scientific">Epibacterium ulvae</name>
    <dbReference type="NCBI Taxonomy" id="1156985"/>
    <lineage>
        <taxon>Bacteria</taxon>
        <taxon>Pseudomonadati</taxon>
        <taxon>Pseudomonadota</taxon>
        <taxon>Alphaproteobacteria</taxon>
        <taxon>Rhodobacterales</taxon>
        <taxon>Roseobacteraceae</taxon>
        <taxon>Epibacterium</taxon>
    </lineage>
</organism>
<name>A0A1G5PQ41_9RHOB</name>
<dbReference type="EMBL" id="FMWG01000001">
    <property type="protein sequence ID" value="SCZ51331.1"/>
    <property type="molecule type" value="Genomic_DNA"/>
</dbReference>
<dbReference type="SUPFAM" id="SSF109709">
    <property type="entry name" value="KorB DNA-binding domain-like"/>
    <property type="match status" value="1"/>
</dbReference>
<protein>
    <submittedName>
        <fullName evidence="2">Chromosome partitioning protein, ParB family</fullName>
    </submittedName>
</protein>
<gene>
    <name evidence="2" type="ORF">SAMN04488118_101461</name>
</gene>
<evidence type="ECO:0000313" key="2">
    <source>
        <dbReference type="EMBL" id="SCZ51331.1"/>
    </source>
</evidence>
<feature type="domain" description="ParB-like N-terminal" evidence="1">
    <location>
        <begin position="10"/>
        <end position="102"/>
    </location>
</feature>
<reference evidence="2 3" key="1">
    <citation type="submission" date="2016-10" db="EMBL/GenBank/DDBJ databases">
        <authorList>
            <person name="de Groot N.N."/>
        </authorList>
    </citation>
    <scope>NUCLEOTIDE SEQUENCE [LARGE SCALE GENOMIC DNA]</scope>
    <source>
        <strain evidence="2 3">U95</strain>
    </source>
</reference>
<dbReference type="Proteomes" id="UP000198767">
    <property type="component" value="Unassembled WGS sequence"/>
</dbReference>
<dbReference type="Gene3D" id="3.90.1530.30">
    <property type="match status" value="1"/>
</dbReference>
<dbReference type="PANTHER" id="PTHR33375:SF1">
    <property type="entry name" value="CHROMOSOME-PARTITIONING PROTEIN PARB-RELATED"/>
    <property type="match status" value="1"/>
</dbReference>
<accession>A0A1G5PQ41</accession>